<dbReference type="EMBL" id="CP094619">
    <property type="protein sequence ID" value="UQN37233.1"/>
    <property type="molecule type" value="Genomic_DNA"/>
</dbReference>
<keyword evidence="1" id="KW-0732">Signal</keyword>
<organism evidence="2 3">
    <name type="scientific">Alcaligenes aquatilis</name>
    <dbReference type="NCBI Taxonomy" id="323284"/>
    <lineage>
        <taxon>Bacteria</taxon>
        <taxon>Pseudomonadati</taxon>
        <taxon>Pseudomonadota</taxon>
        <taxon>Betaproteobacteria</taxon>
        <taxon>Burkholderiales</taxon>
        <taxon>Alcaligenaceae</taxon>
        <taxon>Alcaligenes</taxon>
    </lineage>
</organism>
<keyword evidence="3" id="KW-1185">Reference proteome</keyword>
<dbReference type="RefSeq" id="WP_159063903.1">
    <property type="nucleotide sequence ID" value="NZ_CP022390.1"/>
</dbReference>
<dbReference type="GeneID" id="96868453"/>
<sequence length="54" mass="5745">MRQIYGVLSALVMVLGLAACSTPDRSADSSWSRPSGVQVYGEVDAGVGMQRQSR</sequence>
<evidence type="ECO:0000256" key="1">
    <source>
        <dbReference type="SAM" id="SignalP"/>
    </source>
</evidence>
<dbReference type="Proteomes" id="UP000831759">
    <property type="component" value="Chromosome"/>
</dbReference>
<feature type="signal peptide" evidence="1">
    <location>
        <begin position="1"/>
        <end position="18"/>
    </location>
</feature>
<reference evidence="2 3" key="1">
    <citation type="journal article" date="2022" name="Int. J. Syst. Evol. Microbiol.">
        <title>Characterization of Alcaligenes aquatilis as a novel member of heterotrophic nitrifier-aerobic denitrifier and its performance in treating piggery wastewater.</title>
        <authorList>
            <person name="Cao X."/>
            <person name="Zhao B."/>
            <person name="Wu Y."/>
            <person name="Huang J."/>
            <person name="Wang H."/>
            <person name="Sun X."/>
            <person name="Li S."/>
        </authorList>
    </citation>
    <scope>NUCLEOTIDE SEQUENCE [LARGE SCALE GENOMIC DNA]</scope>
    <source>
        <strain evidence="2 3">AS1</strain>
    </source>
</reference>
<feature type="chain" id="PRO_5045661132" evidence="1">
    <location>
        <begin position="19"/>
        <end position="54"/>
    </location>
</feature>
<evidence type="ECO:0000313" key="2">
    <source>
        <dbReference type="EMBL" id="UQN37233.1"/>
    </source>
</evidence>
<evidence type="ECO:0000313" key="3">
    <source>
        <dbReference type="Proteomes" id="UP000831759"/>
    </source>
</evidence>
<name>A0ABY4NJL4_9BURK</name>
<accession>A0ABY4NJL4</accession>
<gene>
    <name evidence="2" type="ORF">MTR80_05895</name>
</gene>
<proteinExistence type="predicted"/>
<protein>
    <submittedName>
        <fullName evidence="2">Uncharacterized protein</fullName>
    </submittedName>
</protein>
<dbReference type="PROSITE" id="PS51257">
    <property type="entry name" value="PROKAR_LIPOPROTEIN"/>
    <property type="match status" value="1"/>
</dbReference>